<feature type="compositionally biased region" description="Polar residues" evidence="1">
    <location>
        <begin position="130"/>
        <end position="139"/>
    </location>
</feature>
<dbReference type="Proteomes" id="UP001066276">
    <property type="component" value="Chromosome 6"/>
</dbReference>
<dbReference type="AlphaFoldDB" id="A0AAV7QM19"/>
<feature type="region of interest" description="Disordered" evidence="1">
    <location>
        <begin position="86"/>
        <end position="140"/>
    </location>
</feature>
<organism evidence="2 3">
    <name type="scientific">Pleurodeles waltl</name>
    <name type="common">Iberian ribbed newt</name>
    <dbReference type="NCBI Taxonomy" id="8319"/>
    <lineage>
        <taxon>Eukaryota</taxon>
        <taxon>Metazoa</taxon>
        <taxon>Chordata</taxon>
        <taxon>Craniata</taxon>
        <taxon>Vertebrata</taxon>
        <taxon>Euteleostomi</taxon>
        <taxon>Amphibia</taxon>
        <taxon>Batrachia</taxon>
        <taxon>Caudata</taxon>
        <taxon>Salamandroidea</taxon>
        <taxon>Salamandridae</taxon>
        <taxon>Pleurodelinae</taxon>
        <taxon>Pleurodeles</taxon>
    </lineage>
</organism>
<feature type="region of interest" description="Disordered" evidence="1">
    <location>
        <begin position="1"/>
        <end position="46"/>
    </location>
</feature>
<name>A0AAV7QM19_PLEWA</name>
<accession>A0AAV7QM19</accession>
<evidence type="ECO:0000256" key="1">
    <source>
        <dbReference type="SAM" id="MobiDB-lite"/>
    </source>
</evidence>
<protein>
    <submittedName>
        <fullName evidence="2">Uncharacterized protein</fullName>
    </submittedName>
</protein>
<sequence>MGALGPPAQSALIGGPGQVRSEHVNWRSPPIKHSVSSGRGPLTGGPRPATVVCRPNGAVLPQSRVPHLNGPPCHGGVARLSSVYSRSNQVGQGVGASSLGPPKPGRPNRSSRRVFKPDLHSQMRSHDQSEQLGSSTPMNWPSPLERQRAFLRGSTVQAAEPRCAVVSLTRLFCCSPSVASAVWPLALPLLDS</sequence>
<keyword evidence="3" id="KW-1185">Reference proteome</keyword>
<reference evidence="2" key="1">
    <citation type="journal article" date="2022" name="bioRxiv">
        <title>Sequencing and chromosome-scale assembly of the giantPleurodeles waltlgenome.</title>
        <authorList>
            <person name="Brown T."/>
            <person name="Elewa A."/>
            <person name="Iarovenko S."/>
            <person name="Subramanian E."/>
            <person name="Araus A.J."/>
            <person name="Petzold A."/>
            <person name="Susuki M."/>
            <person name="Suzuki K.-i.T."/>
            <person name="Hayashi T."/>
            <person name="Toyoda A."/>
            <person name="Oliveira C."/>
            <person name="Osipova E."/>
            <person name="Leigh N.D."/>
            <person name="Simon A."/>
            <person name="Yun M.H."/>
        </authorList>
    </citation>
    <scope>NUCLEOTIDE SEQUENCE</scope>
    <source>
        <strain evidence="2">20211129_DDA</strain>
        <tissue evidence="2">Liver</tissue>
    </source>
</reference>
<proteinExistence type="predicted"/>
<dbReference type="EMBL" id="JANPWB010000010">
    <property type="protein sequence ID" value="KAJ1140381.1"/>
    <property type="molecule type" value="Genomic_DNA"/>
</dbReference>
<comment type="caution">
    <text evidence="2">The sequence shown here is derived from an EMBL/GenBank/DDBJ whole genome shotgun (WGS) entry which is preliminary data.</text>
</comment>
<evidence type="ECO:0000313" key="2">
    <source>
        <dbReference type="EMBL" id="KAJ1140381.1"/>
    </source>
</evidence>
<evidence type="ECO:0000313" key="3">
    <source>
        <dbReference type="Proteomes" id="UP001066276"/>
    </source>
</evidence>
<gene>
    <name evidence="2" type="ORF">NDU88_006734</name>
</gene>
<feature type="compositionally biased region" description="Basic and acidic residues" evidence="1">
    <location>
        <begin position="115"/>
        <end position="129"/>
    </location>
</feature>